<organism evidence="2">
    <name type="scientific">Colletotrichum fructicola (strain Nara gc5)</name>
    <name type="common">Anthracnose fungus</name>
    <name type="synonym">Colletotrichum gloeosporioides (strain Nara gc5)</name>
    <dbReference type="NCBI Taxonomy" id="1213859"/>
    <lineage>
        <taxon>Eukaryota</taxon>
        <taxon>Fungi</taxon>
        <taxon>Dikarya</taxon>
        <taxon>Ascomycota</taxon>
        <taxon>Pezizomycotina</taxon>
        <taxon>Sordariomycetes</taxon>
        <taxon>Hypocreomycetidae</taxon>
        <taxon>Glomerellales</taxon>
        <taxon>Glomerellaceae</taxon>
        <taxon>Colletotrichum</taxon>
        <taxon>Colletotrichum gloeosporioides species complex</taxon>
    </lineage>
</organism>
<dbReference type="HOGENOM" id="CLU_1992465_0_0_1"/>
<feature type="compositionally biased region" description="Basic and acidic residues" evidence="1">
    <location>
        <begin position="46"/>
        <end position="55"/>
    </location>
</feature>
<dbReference type="AlphaFoldDB" id="L2GJ41"/>
<evidence type="ECO:0000256" key="1">
    <source>
        <dbReference type="SAM" id="MobiDB-lite"/>
    </source>
</evidence>
<name>L2GJ41_COLFN</name>
<proteinExistence type="predicted"/>
<gene>
    <name evidence="2" type="ORF">CGGC5_2787</name>
</gene>
<evidence type="ECO:0000313" key="2">
    <source>
        <dbReference type="EMBL" id="ELA38038.1"/>
    </source>
</evidence>
<reference evidence="2" key="1">
    <citation type="submission" date="2012-08" db="EMBL/GenBank/DDBJ databases">
        <title>Genome analysis of Colletotrichum orbiculare and Colletotrichum fructicola.</title>
        <authorList>
            <person name="Gan P.H.P."/>
            <person name="Ikeda K."/>
            <person name="Irieda H."/>
            <person name="Narusaka M."/>
            <person name="O'Connell R.J."/>
            <person name="Narusaka Y."/>
            <person name="Takano Y."/>
            <person name="Kubo Y."/>
            <person name="Shirasu K."/>
        </authorList>
    </citation>
    <scope>NUCLEOTIDE SEQUENCE</scope>
    <source>
        <strain evidence="2">Nara gc5</strain>
    </source>
</reference>
<accession>L2GJ41</accession>
<sequence>MNQADGLLPLKARNLSNLADMGAYSGDELPPTTSSRKAATDCEDSLSARELDNVDRGVAGRPHDTMNDSMGDDADGGFDHLAKKAEKDFGEDPAHEFWSWDKGEQRWVHKDEKTGVSICAPEELD</sequence>
<dbReference type="EMBL" id="KB020273">
    <property type="protein sequence ID" value="ELA38038.1"/>
    <property type="molecule type" value="Genomic_DNA"/>
</dbReference>
<protein>
    <submittedName>
        <fullName evidence="2">Uncharacterized protein</fullName>
    </submittedName>
</protein>
<feature type="region of interest" description="Disordered" evidence="1">
    <location>
        <begin position="21"/>
        <end position="79"/>
    </location>
</feature>